<dbReference type="PROSITE" id="PS00233">
    <property type="entry name" value="CHIT_BIND_RR_1"/>
    <property type="match status" value="1"/>
</dbReference>
<keyword evidence="5" id="KW-1185">Reference proteome</keyword>
<evidence type="ECO:0000256" key="2">
    <source>
        <dbReference type="PROSITE-ProRule" id="PRU00497"/>
    </source>
</evidence>
<dbReference type="PANTHER" id="PTHR12236">
    <property type="entry name" value="STRUCTURAL CONTITUENT OF CUTICLE"/>
    <property type="match status" value="1"/>
</dbReference>
<proteinExistence type="predicted"/>
<evidence type="ECO:0000256" key="3">
    <source>
        <dbReference type="SAM" id="SignalP"/>
    </source>
</evidence>
<evidence type="ECO:0000313" key="5">
    <source>
        <dbReference type="Proteomes" id="UP000051574"/>
    </source>
</evidence>
<dbReference type="GO" id="GO:0005615">
    <property type="term" value="C:extracellular space"/>
    <property type="evidence" value="ECO:0007669"/>
    <property type="project" value="TreeGrafter"/>
</dbReference>
<dbReference type="OrthoDB" id="6365837at2759"/>
<dbReference type="AlphaFoldDB" id="A0A0T6B608"/>
<dbReference type="EMBL" id="LJIG01009615">
    <property type="protein sequence ID" value="KRT82726.1"/>
    <property type="molecule type" value="Genomic_DNA"/>
</dbReference>
<dbReference type="InterPro" id="IPR000618">
    <property type="entry name" value="Insect_cuticle"/>
</dbReference>
<dbReference type="InterPro" id="IPR051217">
    <property type="entry name" value="Insect_Cuticle_Struc_Prot"/>
</dbReference>
<evidence type="ECO:0000313" key="4">
    <source>
        <dbReference type="EMBL" id="KRT82726.1"/>
    </source>
</evidence>
<keyword evidence="3" id="KW-0732">Signal</keyword>
<keyword evidence="1 2" id="KW-0193">Cuticle</keyword>
<dbReference type="Proteomes" id="UP000051574">
    <property type="component" value="Unassembled WGS sequence"/>
</dbReference>
<dbReference type="PANTHER" id="PTHR12236:SF79">
    <property type="entry name" value="CUTICULAR PROTEIN 50CB-RELATED"/>
    <property type="match status" value="1"/>
</dbReference>
<accession>A0A0T6B608</accession>
<organism evidence="4 5">
    <name type="scientific">Oryctes borbonicus</name>
    <dbReference type="NCBI Taxonomy" id="1629725"/>
    <lineage>
        <taxon>Eukaryota</taxon>
        <taxon>Metazoa</taxon>
        <taxon>Ecdysozoa</taxon>
        <taxon>Arthropoda</taxon>
        <taxon>Hexapoda</taxon>
        <taxon>Insecta</taxon>
        <taxon>Pterygota</taxon>
        <taxon>Neoptera</taxon>
        <taxon>Endopterygota</taxon>
        <taxon>Coleoptera</taxon>
        <taxon>Polyphaga</taxon>
        <taxon>Scarabaeiformia</taxon>
        <taxon>Scarabaeidae</taxon>
        <taxon>Dynastinae</taxon>
        <taxon>Oryctes</taxon>
    </lineage>
</organism>
<feature type="chain" id="PRO_5006668399" evidence="3">
    <location>
        <begin position="20"/>
        <end position="253"/>
    </location>
</feature>
<dbReference type="Pfam" id="PF00379">
    <property type="entry name" value="Chitin_bind_4"/>
    <property type="match status" value="1"/>
</dbReference>
<gene>
    <name evidence="4" type="ORF">AMK59_3903</name>
</gene>
<dbReference type="GO" id="GO:0031012">
    <property type="term" value="C:extracellular matrix"/>
    <property type="evidence" value="ECO:0007669"/>
    <property type="project" value="TreeGrafter"/>
</dbReference>
<sequence length="253" mass="27460">MFSNRLPVIFMVSFGMVLCEPPVLSPQYGAPFNGGPPLGPSLPGPIGNNGGPNYYNGNDVGGHADHDHSQAMAYEFGYQVKDDYSGNNYGRQEKSDGNEVRGEYRVQLPDGRTQIVTYYADWQTGFHADVRYEGQAQYPDQYNPNGIPNPNQFGGPGFGVNPAGYPDVPPGAQYAPRLPPPPAQGVDASQGGFNEIPGGTRFDNRNYDRGYNYNNPEGVPGTGYTPINDGINFDNSYNGNINRNKPIPVYGPP</sequence>
<evidence type="ECO:0000256" key="1">
    <source>
        <dbReference type="ARBA" id="ARBA00022460"/>
    </source>
</evidence>
<feature type="signal peptide" evidence="3">
    <location>
        <begin position="1"/>
        <end position="19"/>
    </location>
</feature>
<dbReference type="GO" id="GO:0042302">
    <property type="term" value="F:structural constituent of cuticle"/>
    <property type="evidence" value="ECO:0007669"/>
    <property type="project" value="UniProtKB-UniRule"/>
</dbReference>
<name>A0A0T6B608_9SCAR</name>
<dbReference type="PROSITE" id="PS51155">
    <property type="entry name" value="CHIT_BIND_RR_2"/>
    <property type="match status" value="1"/>
</dbReference>
<comment type="caution">
    <text evidence="4">The sequence shown here is derived from an EMBL/GenBank/DDBJ whole genome shotgun (WGS) entry which is preliminary data.</text>
</comment>
<reference evidence="4 5" key="1">
    <citation type="submission" date="2015-09" db="EMBL/GenBank/DDBJ databases">
        <title>Draft genome of the scarab beetle Oryctes borbonicus.</title>
        <authorList>
            <person name="Meyer J.M."/>
            <person name="Markov G.V."/>
            <person name="Baskaran P."/>
            <person name="Herrmann M."/>
            <person name="Sommer R.J."/>
            <person name="Roedelsperger C."/>
        </authorList>
    </citation>
    <scope>NUCLEOTIDE SEQUENCE [LARGE SCALE GENOMIC DNA]</scope>
    <source>
        <strain evidence="4">OB123</strain>
        <tissue evidence="4">Whole animal</tissue>
    </source>
</reference>
<protein>
    <submittedName>
        <fullName evidence="4">Insect cuticle protein</fullName>
    </submittedName>
</protein>
<dbReference type="InterPro" id="IPR031311">
    <property type="entry name" value="CHIT_BIND_RR_consensus"/>
</dbReference>